<dbReference type="GO" id="GO:0043565">
    <property type="term" value="F:sequence-specific DNA binding"/>
    <property type="evidence" value="ECO:0007669"/>
    <property type="project" value="InterPro"/>
</dbReference>
<dbReference type="Pfam" id="PF01371">
    <property type="entry name" value="Trp_repressor"/>
    <property type="match status" value="1"/>
</dbReference>
<evidence type="ECO:0000313" key="1">
    <source>
        <dbReference type="EMBL" id="OGM58615.1"/>
    </source>
</evidence>
<protein>
    <recommendedName>
        <fullName evidence="3">TrpR like protein, YerC/YecD</fullName>
    </recommendedName>
</protein>
<evidence type="ECO:0008006" key="3">
    <source>
        <dbReference type="Google" id="ProtNLM"/>
    </source>
</evidence>
<gene>
    <name evidence="1" type="ORF">A3A75_01125</name>
</gene>
<organism evidence="1 2">
    <name type="scientific">Candidatus Woesebacteria bacterium RIFCSPLOWO2_01_FULL_39_10</name>
    <dbReference type="NCBI Taxonomy" id="1802516"/>
    <lineage>
        <taxon>Bacteria</taxon>
        <taxon>Candidatus Woeseibacteriota</taxon>
    </lineage>
</organism>
<dbReference type="Gene3D" id="1.10.1270.10">
    <property type="entry name" value="TrpR-like"/>
    <property type="match status" value="1"/>
</dbReference>
<dbReference type="SUPFAM" id="SSF48295">
    <property type="entry name" value="TrpR-like"/>
    <property type="match status" value="1"/>
</dbReference>
<name>A0A1F8B5A7_9BACT</name>
<dbReference type="InterPro" id="IPR010921">
    <property type="entry name" value="Trp_repressor/repl_initiator"/>
</dbReference>
<dbReference type="AlphaFoldDB" id="A0A1F8B5A7"/>
<comment type="caution">
    <text evidence="1">The sequence shown here is derived from an EMBL/GenBank/DDBJ whole genome shotgun (WGS) entry which is preliminary data.</text>
</comment>
<dbReference type="EMBL" id="MGHC01000033">
    <property type="protein sequence ID" value="OGM58615.1"/>
    <property type="molecule type" value="Genomic_DNA"/>
</dbReference>
<proteinExistence type="predicted"/>
<accession>A0A1F8B5A7</accession>
<dbReference type="InterPro" id="IPR038116">
    <property type="entry name" value="TrpR-like_sf"/>
</dbReference>
<dbReference type="InterPro" id="IPR000831">
    <property type="entry name" value="Trp_repress"/>
</dbReference>
<sequence>MPQISKHPASPQVEKRVYEIFIESVKNTKSADEVIDFLNDLLTSTEKIMLSKRVAVAFLLLKGGYDYRQISKILRVSLGTISRIHAVLTLQGEGFRKILFPIMNKQAMKKALGELGEIVNILPHKGANIGEWKKTKREARLKREKPFY</sequence>
<dbReference type="Proteomes" id="UP000179018">
    <property type="component" value="Unassembled WGS sequence"/>
</dbReference>
<dbReference type="GO" id="GO:0003700">
    <property type="term" value="F:DNA-binding transcription factor activity"/>
    <property type="evidence" value="ECO:0007669"/>
    <property type="project" value="InterPro"/>
</dbReference>
<reference evidence="1 2" key="1">
    <citation type="journal article" date="2016" name="Nat. Commun.">
        <title>Thousands of microbial genomes shed light on interconnected biogeochemical processes in an aquifer system.</title>
        <authorList>
            <person name="Anantharaman K."/>
            <person name="Brown C.T."/>
            <person name="Hug L.A."/>
            <person name="Sharon I."/>
            <person name="Castelle C.J."/>
            <person name="Probst A.J."/>
            <person name="Thomas B.C."/>
            <person name="Singh A."/>
            <person name="Wilkins M.J."/>
            <person name="Karaoz U."/>
            <person name="Brodie E.L."/>
            <person name="Williams K.H."/>
            <person name="Hubbard S.S."/>
            <person name="Banfield J.F."/>
        </authorList>
    </citation>
    <scope>NUCLEOTIDE SEQUENCE [LARGE SCALE GENOMIC DNA]</scope>
</reference>
<evidence type="ECO:0000313" key="2">
    <source>
        <dbReference type="Proteomes" id="UP000179018"/>
    </source>
</evidence>